<evidence type="ECO:0008006" key="2">
    <source>
        <dbReference type="Google" id="ProtNLM"/>
    </source>
</evidence>
<name>A0A382T3G8_9ZZZZ</name>
<dbReference type="InterPro" id="IPR029063">
    <property type="entry name" value="SAM-dependent_MTases_sf"/>
</dbReference>
<protein>
    <recommendedName>
        <fullName evidence="2">DNA methylase N-4/N-6 domain-containing protein</fullName>
    </recommendedName>
</protein>
<feature type="non-terminal residue" evidence="1">
    <location>
        <position position="281"/>
    </location>
</feature>
<gene>
    <name evidence="1" type="ORF">METZ01_LOCUS369149</name>
</gene>
<dbReference type="AlphaFoldDB" id="A0A382T3G8"/>
<evidence type="ECO:0000313" key="1">
    <source>
        <dbReference type="EMBL" id="SVD16295.1"/>
    </source>
</evidence>
<sequence>MEPRHELWKSINTRRIFCVNQELYDLLKKNVNHTGLPVIGTPLFLHTTEKYGKEEFRKTLAEYITNEKPPYPLKEFDMEKVVVNFRKLQKSDFINYIHFPTKEVIEKYDDYKYSYEKYGLGLIDGPSTFNYCADAFMNDLRMECGSYGFKSPVQRWNEGDNIWGAFGPIWRGVNDKQELMPNTYTMSFRLGTYIATQFKPIVAKTIYEMSDAKTVLDTSMGWGDRLTAFYASNATHYIGCDPNPNTFKRYHKMIEFWDKLTGGKKTTQIYNCGAEDLPWDE</sequence>
<organism evidence="1">
    <name type="scientific">marine metagenome</name>
    <dbReference type="NCBI Taxonomy" id="408172"/>
    <lineage>
        <taxon>unclassified sequences</taxon>
        <taxon>metagenomes</taxon>
        <taxon>ecological metagenomes</taxon>
    </lineage>
</organism>
<proteinExistence type="predicted"/>
<accession>A0A382T3G8</accession>
<dbReference type="EMBL" id="UINC01133391">
    <property type="protein sequence ID" value="SVD16295.1"/>
    <property type="molecule type" value="Genomic_DNA"/>
</dbReference>
<dbReference type="SUPFAM" id="SSF53335">
    <property type="entry name" value="S-adenosyl-L-methionine-dependent methyltransferases"/>
    <property type="match status" value="1"/>
</dbReference>
<reference evidence="1" key="1">
    <citation type="submission" date="2018-05" db="EMBL/GenBank/DDBJ databases">
        <authorList>
            <person name="Lanie J.A."/>
            <person name="Ng W.-L."/>
            <person name="Kazmierczak K.M."/>
            <person name="Andrzejewski T.M."/>
            <person name="Davidsen T.M."/>
            <person name="Wayne K.J."/>
            <person name="Tettelin H."/>
            <person name="Glass J.I."/>
            <person name="Rusch D."/>
            <person name="Podicherti R."/>
            <person name="Tsui H.-C.T."/>
            <person name="Winkler M.E."/>
        </authorList>
    </citation>
    <scope>NUCLEOTIDE SEQUENCE</scope>
</reference>